<dbReference type="EMBL" id="AOLN01000018">
    <property type="protein sequence ID" value="ELZ91681.1"/>
    <property type="molecule type" value="Genomic_DNA"/>
</dbReference>
<dbReference type="OrthoDB" id="328061at2157"/>
<dbReference type="Pfam" id="PF24019">
    <property type="entry name" value="DUF7332"/>
    <property type="match status" value="1"/>
</dbReference>
<dbReference type="PATRIC" id="fig|662479.7.peg.3090"/>
<organism evidence="1 2">
    <name type="scientific">Haloferax mucosum ATCC BAA-1512</name>
    <dbReference type="NCBI Taxonomy" id="662479"/>
    <lineage>
        <taxon>Archaea</taxon>
        <taxon>Methanobacteriati</taxon>
        <taxon>Methanobacteriota</taxon>
        <taxon>Stenosarchaea group</taxon>
        <taxon>Halobacteria</taxon>
        <taxon>Halobacteriales</taxon>
        <taxon>Haloferacaceae</taxon>
        <taxon>Haloferax</taxon>
    </lineage>
</organism>
<dbReference type="Proteomes" id="UP000011550">
    <property type="component" value="Unassembled WGS sequence"/>
</dbReference>
<gene>
    <name evidence="1" type="ORF">C440_15244</name>
</gene>
<evidence type="ECO:0000313" key="1">
    <source>
        <dbReference type="EMBL" id="ELZ91681.1"/>
    </source>
</evidence>
<evidence type="ECO:0000313" key="2">
    <source>
        <dbReference type="Proteomes" id="UP000011550"/>
    </source>
</evidence>
<name>M0I4K0_9EURY</name>
<dbReference type="InterPro" id="IPR055756">
    <property type="entry name" value="DUF7332"/>
</dbReference>
<comment type="caution">
    <text evidence="1">The sequence shown here is derived from an EMBL/GenBank/DDBJ whole genome shotgun (WGS) entry which is preliminary data.</text>
</comment>
<keyword evidence="2" id="KW-1185">Reference proteome</keyword>
<reference evidence="1 2" key="1">
    <citation type="journal article" date="2014" name="PLoS Genet.">
        <title>Phylogenetically driven sequencing of extremely halophilic archaea reveals strategies for static and dynamic osmo-response.</title>
        <authorList>
            <person name="Becker E.A."/>
            <person name="Seitzer P.M."/>
            <person name="Tritt A."/>
            <person name="Larsen D."/>
            <person name="Krusor M."/>
            <person name="Yao A.I."/>
            <person name="Wu D."/>
            <person name="Madern D."/>
            <person name="Eisen J.A."/>
            <person name="Darling A.E."/>
            <person name="Facciotti M.T."/>
        </authorList>
    </citation>
    <scope>NUCLEOTIDE SEQUENCE [LARGE SCALE GENOMIC DNA]</scope>
    <source>
        <strain evidence="1 2">ATCC BAA-1512</strain>
    </source>
</reference>
<dbReference type="AlphaFoldDB" id="M0I4K0"/>
<dbReference type="STRING" id="662479.C440_15244"/>
<proteinExistence type="predicted"/>
<dbReference type="RefSeq" id="WP_008321479.1">
    <property type="nucleotide sequence ID" value="NZ_AOLN01000018.1"/>
</dbReference>
<protein>
    <submittedName>
        <fullName evidence="1">Uncharacterized protein</fullName>
    </submittedName>
</protein>
<sequence>MDAAKRVCSTLFLILVVATAPVAAATGPTSPCFPGEGHQFDIGDQGAGIDLVVFLSMFENLGGAGGFGIEANGAIGNQSIIQLRAGVAFDGVGPATEFVSNPFSRFSVVYDYSMSLPMFADTGVDSSYEADGSPVSGLRTKHC</sequence>
<accession>M0I4K0</accession>